<dbReference type="Proteomes" id="UP000224460">
    <property type="component" value="Unassembled WGS sequence"/>
</dbReference>
<evidence type="ECO:0000313" key="2">
    <source>
        <dbReference type="Proteomes" id="UP000224460"/>
    </source>
</evidence>
<sequence>MKFEKNDHYFTLAVYTLVTALIFVAVTIGIWHYQAVTLFIKKLLVGIWVLLMPLLLGIIIAYLLDPIVSFYHRKCQSTHFKKWNIHGGIQAKKEKMAKKSSHRTLATLLAYLTLLALVGLFVLIIVTNMKEVLGSASIRNIRQSMDRYIRYFENMLMQVAQVAENLPVGLNKVEMVQRIYGELNAIFNLISAKFLYYIKAIGLNAMNIVLAFVIAFYLLQDKESVLSFWRKTLKTVFHKKASDNLRSLGRDVDSVFSGYIRGQLLDTVIIAVLTSLALTLIRLDFAVIIGLVAGLFNLIPYFGPVVGFILAGLIGLLDPNPMKAVYGVIALMIIQQLDGWIIVPKVVGESVKLHPVVVLLAVVIGGNLFGLLGMLLGVPIAAFIRVLLLRYVQLFDTNKK</sequence>
<evidence type="ECO:0000313" key="1">
    <source>
        <dbReference type="EMBL" id="PHV71459.1"/>
    </source>
</evidence>
<protein>
    <submittedName>
        <fullName evidence="1">Uncharacterized protein</fullName>
    </submittedName>
</protein>
<keyword evidence="2" id="KW-1185">Reference proteome</keyword>
<accession>A0AC61DDR6</accession>
<reference evidence="1" key="1">
    <citation type="submission" date="2017-10" db="EMBL/GenBank/DDBJ databases">
        <title>Genome sequence of cellulolytic Lachnospiraceae bacterium XHS1971 isolated from hotspring sediment.</title>
        <authorList>
            <person name="Vasudevan G."/>
            <person name="Joshi A.J."/>
            <person name="Hivarkar S."/>
            <person name="Lanjekar V.B."/>
            <person name="Dhakephalkar P.K."/>
            <person name="Dagar S."/>
        </authorList>
    </citation>
    <scope>NUCLEOTIDE SEQUENCE</scope>
    <source>
        <strain evidence="1">XHS1971</strain>
    </source>
</reference>
<gene>
    <name evidence="1" type="ORF">CS063_05260</name>
</gene>
<organism evidence="1 2">
    <name type="scientific">Sporanaerobium hydrogeniformans</name>
    <dbReference type="NCBI Taxonomy" id="3072179"/>
    <lineage>
        <taxon>Bacteria</taxon>
        <taxon>Bacillati</taxon>
        <taxon>Bacillota</taxon>
        <taxon>Clostridia</taxon>
        <taxon>Lachnospirales</taxon>
        <taxon>Lachnospiraceae</taxon>
        <taxon>Sporanaerobium</taxon>
    </lineage>
</organism>
<dbReference type="EMBL" id="PEDL01000003">
    <property type="protein sequence ID" value="PHV71459.1"/>
    <property type="molecule type" value="Genomic_DNA"/>
</dbReference>
<name>A0AC61DDR6_9FIRM</name>
<proteinExistence type="predicted"/>
<comment type="caution">
    <text evidence="1">The sequence shown here is derived from an EMBL/GenBank/DDBJ whole genome shotgun (WGS) entry which is preliminary data.</text>
</comment>